<dbReference type="RefSeq" id="WP_058507841.1">
    <property type="nucleotide sequence ID" value="NZ_CAAAIK010000001.1"/>
</dbReference>
<dbReference type="Gene3D" id="3.30.70.100">
    <property type="match status" value="1"/>
</dbReference>
<dbReference type="Pfam" id="PF03992">
    <property type="entry name" value="ABM"/>
    <property type="match status" value="1"/>
</dbReference>
<organism evidence="2 3">
    <name type="scientific">Legionella quinlivanii</name>
    <dbReference type="NCBI Taxonomy" id="45073"/>
    <lineage>
        <taxon>Bacteria</taxon>
        <taxon>Pseudomonadati</taxon>
        <taxon>Pseudomonadota</taxon>
        <taxon>Gammaproteobacteria</taxon>
        <taxon>Legionellales</taxon>
        <taxon>Legionellaceae</taxon>
        <taxon>Legionella</taxon>
    </lineage>
</organism>
<sequence>MVFIFTVVTKEHARDEFINSFEMMKSVPGFQSIELYQDTSNINKFTCVEYWDSHESHTQHVKEIPDEIRDQWLDLLEELPQGQFCKKIKEISI</sequence>
<dbReference type="Proteomes" id="UP000054618">
    <property type="component" value="Unassembled WGS sequence"/>
</dbReference>
<dbReference type="STRING" id="45073.Lqui_1757"/>
<proteinExistence type="predicted"/>
<dbReference type="SUPFAM" id="SSF54909">
    <property type="entry name" value="Dimeric alpha+beta barrel"/>
    <property type="match status" value="1"/>
</dbReference>
<evidence type="ECO:0000313" key="3">
    <source>
        <dbReference type="Proteomes" id="UP000054618"/>
    </source>
</evidence>
<gene>
    <name evidence="2" type="ORF">Lqui_1757</name>
</gene>
<keyword evidence="3" id="KW-1185">Reference proteome</keyword>
<keyword evidence="2" id="KW-0560">Oxidoreductase</keyword>
<feature type="domain" description="ABM" evidence="1">
    <location>
        <begin position="8"/>
        <end position="62"/>
    </location>
</feature>
<dbReference type="AlphaFoldDB" id="A0A0W0Y147"/>
<dbReference type="GO" id="GO:0004497">
    <property type="term" value="F:monooxygenase activity"/>
    <property type="evidence" value="ECO:0007669"/>
    <property type="project" value="UniProtKB-KW"/>
</dbReference>
<dbReference type="PATRIC" id="fig|45073.5.peg.1854"/>
<comment type="caution">
    <text evidence="2">The sequence shown here is derived from an EMBL/GenBank/DDBJ whole genome shotgun (WGS) entry which is preliminary data.</text>
</comment>
<evidence type="ECO:0000313" key="2">
    <source>
        <dbReference type="EMBL" id="KTD50432.1"/>
    </source>
</evidence>
<name>A0A0W0Y147_9GAMM</name>
<dbReference type="InterPro" id="IPR007138">
    <property type="entry name" value="ABM_dom"/>
</dbReference>
<evidence type="ECO:0000259" key="1">
    <source>
        <dbReference type="Pfam" id="PF03992"/>
    </source>
</evidence>
<dbReference type="EMBL" id="LNYS01000008">
    <property type="protein sequence ID" value="KTD50432.1"/>
    <property type="molecule type" value="Genomic_DNA"/>
</dbReference>
<accession>A0A0W0Y147</accession>
<reference evidence="2 3" key="1">
    <citation type="submission" date="2015-11" db="EMBL/GenBank/DDBJ databases">
        <title>Genomic analysis of 38 Legionella species identifies large and diverse effector repertoires.</title>
        <authorList>
            <person name="Burstein D."/>
            <person name="Amaro F."/>
            <person name="Zusman T."/>
            <person name="Lifshitz Z."/>
            <person name="Cohen O."/>
            <person name="Gilbert J.A."/>
            <person name="Pupko T."/>
            <person name="Shuman H.A."/>
            <person name="Segal G."/>
        </authorList>
    </citation>
    <scope>NUCLEOTIDE SEQUENCE [LARGE SCALE GENOMIC DNA]</scope>
    <source>
        <strain evidence="2 3">CDC#1442-AUS-E</strain>
    </source>
</reference>
<protein>
    <submittedName>
        <fullName evidence="2">Antibiotic biosynthesis monooxygenase</fullName>
    </submittedName>
</protein>
<dbReference type="OrthoDB" id="9812192at2"/>
<dbReference type="InterPro" id="IPR011008">
    <property type="entry name" value="Dimeric_a/b-barrel"/>
</dbReference>
<keyword evidence="2" id="KW-0503">Monooxygenase</keyword>